<dbReference type="Gene3D" id="3.40.190.10">
    <property type="entry name" value="Periplasmic binding protein-like II"/>
    <property type="match status" value="2"/>
</dbReference>
<keyword evidence="5 8" id="KW-0732">Signal</keyword>
<organism evidence="9 10">
    <name type="scientific">Streptomyces sodiiphilus</name>
    <dbReference type="NCBI Taxonomy" id="226217"/>
    <lineage>
        <taxon>Bacteria</taxon>
        <taxon>Bacillati</taxon>
        <taxon>Actinomycetota</taxon>
        <taxon>Actinomycetes</taxon>
        <taxon>Kitasatosporales</taxon>
        <taxon>Streptomycetaceae</taxon>
        <taxon>Streptomyces</taxon>
    </lineage>
</organism>
<feature type="chain" id="PRO_5046336244" evidence="8">
    <location>
        <begin position="41"/>
        <end position="366"/>
    </location>
</feature>
<dbReference type="EMBL" id="BAAAMJ010000054">
    <property type="protein sequence ID" value="GAA1929098.1"/>
    <property type="molecule type" value="Genomic_DNA"/>
</dbReference>
<dbReference type="PIRSF" id="PIRSF002825">
    <property type="entry name" value="CfbpA"/>
    <property type="match status" value="1"/>
</dbReference>
<dbReference type="Pfam" id="PF13343">
    <property type="entry name" value="SBP_bac_6"/>
    <property type="match status" value="1"/>
</dbReference>
<keyword evidence="2" id="KW-0813">Transport</keyword>
<evidence type="ECO:0000256" key="4">
    <source>
        <dbReference type="ARBA" id="ARBA00022723"/>
    </source>
</evidence>
<dbReference type="RefSeq" id="WP_344264753.1">
    <property type="nucleotide sequence ID" value="NZ_BAAAMJ010000054.1"/>
</dbReference>
<proteinExistence type="inferred from homology"/>
<keyword evidence="7" id="KW-0406">Ion transport</keyword>
<protein>
    <submittedName>
        <fullName evidence="9">Iron ABC transporter substrate-binding protein</fullName>
    </submittedName>
</protein>
<accession>A0ABN2PTT1</accession>
<feature type="signal peptide" evidence="8">
    <location>
        <begin position="1"/>
        <end position="40"/>
    </location>
</feature>
<keyword evidence="4" id="KW-0479">Metal-binding</keyword>
<name>A0ABN2PTT1_9ACTN</name>
<dbReference type="PANTHER" id="PTHR30006">
    <property type="entry name" value="THIAMINE-BINDING PERIPLASMIC PROTEIN-RELATED"/>
    <property type="match status" value="1"/>
</dbReference>
<dbReference type="InterPro" id="IPR026045">
    <property type="entry name" value="Ferric-bd"/>
</dbReference>
<dbReference type="SUPFAM" id="SSF53850">
    <property type="entry name" value="Periplasmic binding protein-like II"/>
    <property type="match status" value="1"/>
</dbReference>
<evidence type="ECO:0000256" key="6">
    <source>
        <dbReference type="ARBA" id="ARBA00023004"/>
    </source>
</evidence>
<keyword evidence="10" id="KW-1185">Reference proteome</keyword>
<evidence type="ECO:0000313" key="10">
    <source>
        <dbReference type="Proteomes" id="UP001501303"/>
    </source>
</evidence>
<keyword evidence="6" id="KW-0408">Iron</keyword>
<evidence type="ECO:0000256" key="8">
    <source>
        <dbReference type="SAM" id="SignalP"/>
    </source>
</evidence>
<evidence type="ECO:0000256" key="5">
    <source>
        <dbReference type="ARBA" id="ARBA00022729"/>
    </source>
</evidence>
<dbReference type="PROSITE" id="PS01037">
    <property type="entry name" value="SBP_BACTERIAL_1"/>
    <property type="match status" value="1"/>
</dbReference>
<evidence type="ECO:0000256" key="1">
    <source>
        <dbReference type="ARBA" id="ARBA00008520"/>
    </source>
</evidence>
<sequence>MSPALPTSLSGRGNRRSPARSLLAAVAGAALLLPALVACGSDDQGPETGKGNQDASAEELVIYSGRNEELIQPILDRLEEAAGVEVSVRYGDSAELAAQILEEGERTKAGLFLSQDAGALGALSKEGLLEELPAGTLEGVDPAFRSAGDDWVGVSGRARVVVYDPEQVAEDELPQSVHDLTEPRWKDKVGYAPTNASFQAFVTGMRVLEGDDTTREWLTDLQANNAQQYDKNTAILDATDKGEIELGLINHYYWYQKLAENEDAVTSRLHFLPGGDPGSLVNVAGVGITAHGGQSEAALRAVDFLLAEEAQLYFAEETKEYPLAAGVASPVEDLPSLESLEIPEIDLTDLDSLQETLALLQETGMV</sequence>
<comment type="similarity">
    <text evidence="1">Belongs to the bacterial solute-binding protein 1 family.</text>
</comment>
<dbReference type="CDD" id="cd13543">
    <property type="entry name" value="PBP2_Fbp"/>
    <property type="match status" value="1"/>
</dbReference>
<dbReference type="InterPro" id="IPR006061">
    <property type="entry name" value="SBP_1_CS"/>
</dbReference>
<evidence type="ECO:0000256" key="7">
    <source>
        <dbReference type="ARBA" id="ARBA00023065"/>
    </source>
</evidence>
<evidence type="ECO:0000313" key="9">
    <source>
        <dbReference type="EMBL" id="GAA1929098.1"/>
    </source>
</evidence>
<evidence type="ECO:0000256" key="2">
    <source>
        <dbReference type="ARBA" id="ARBA00022448"/>
    </source>
</evidence>
<gene>
    <name evidence="9" type="ORF">GCM10009716_40990</name>
</gene>
<dbReference type="PANTHER" id="PTHR30006:SF15">
    <property type="entry name" value="IRON-UTILIZATION PERIPLASMIC PROTEIN"/>
    <property type="match status" value="1"/>
</dbReference>
<comment type="caution">
    <text evidence="9">The sequence shown here is derived from an EMBL/GenBank/DDBJ whole genome shotgun (WGS) entry which is preliminary data.</text>
</comment>
<keyword evidence="3" id="KW-0410">Iron transport</keyword>
<evidence type="ECO:0000256" key="3">
    <source>
        <dbReference type="ARBA" id="ARBA00022496"/>
    </source>
</evidence>
<dbReference type="Proteomes" id="UP001501303">
    <property type="component" value="Unassembled WGS sequence"/>
</dbReference>
<reference evidence="9 10" key="1">
    <citation type="journal article" date="2019" name="Int. J. Syst. Evol. Microbiol.">
        <title>The Global Catalogue of Microorganisms (GCM) 10K type strain sequencing project: providing services to taxonomists for standard genome sequencing and annotation.</title>
        <authorList>
            <consortium name="The Broad Institute Genomics Platform"/>
            <consortium name="The Broad Institute Genome Sequencing Center for Infectious Disease"/>
            <person name="Wu L."/>
            <person name="Ma J."/>
        </authorList>
    </citation>
    <scope>NUCLEOTIDE SEQUENCE [LARGE SCALE GENOMIC DNA]</scope>
    <source>
        <strain evidence="9 10">JCM 13581</strain>
    </source>
</reference>